<dbReference type="AlphaFoldDB" id="A0A0B6XTC6"/>
<name>A0A0B6XTC6_9EUPU</name>
<gene>
    <name evidence="1" type="primary">ORF627</name>
</gene>
<organism evidence="1">
    <name type="scientific">Arion vulgaris</name>
    <dbReference type="NCBI Taxonomy" id="1028688"/>
    <lineage>
        <taxon>Eukaryota</taxon>
        <taxon>Metazoa</taxon>
        <taxon>Spiralia</taxon>
        <taxon>Lophotrochozoa</taxon>
        <taxon>Mollusca</taxon>
        <taxon>Gastropoda</taxon>
        <taxon>Heterobranchia</taxon>
        <taxon>Euthyneura</taxon>
        <taxon>Panpulmonata</taxon>
        <taxon>Eupulmonata</taxon>
        <taxon>Stylommatophora</taxon>
        <taxon>Helicina</taxon>
        <taxon>Arionoidea</taxon>
        <taxon>Arionidae</taxon>
        <taxon>Arion</taxon>
    </lineage>
</organism>
<feature type="non-terminal residue" evidence="1">
    <location>
        <position position="79"/>
    </location>
</feature>
<accession>A0A0B6XTC6</accession>
<dbReference type="EMBL" id="HACG01000264">
    <property type="protein sequence ID" value="CEK47129.1"/>
    <property type="molecule type" value="Transcribed_RNA"/>
</dbReference>
<sequence length="79" mass="9043">AALSVKSIFANPLQARLEAYKAKLGWSDNCLSDCIAALNAYKVWENRINMKEFDRAGATEGQWGKKHYLQTKRMKEVHE</sequence>
<proteinExistence type="predicted"/>
<protein>
    <submittedName>
        <fullName evidence="1">Uncharacterized protein</fullName>
    </submittedName>
</protein>
<reference evidence="1" key="1">
    <citation type="submission" date="2014-12" db="EMBL/GenBank/DDBJ databases">
        <title>Insight into the proteome of Arion vulgaris.</title>
        <authorList>
            <person name="Aradska J."/>
            <person name="Bulat T."/>
            <person name="Smidak R."/>
            <person name="Sarate P."/>
            <person name="Gangsoo J."/>
            <person name="Sialana F."/>
            <person name="Bilban M."/>
            <person name="Lubec G."/>
        </authorList>
    </citation>
    <scope>NUCLEOTIDE SEQUENCE</scope>
    <source>
        <tissue evidence="1">Skin</tissue>
    </source>
</reference>
<evidence type="ECO:0000313" key="1">
    <source>
        <dbReference type="EMBL" id="CEK47129.1"/>
    </source>
</evidence>
<feature type="non-terminal residue" evidence="1">
    <location>
        <position position="1"/>
    </location>
</feature>